<evidence type="ECO:0000313" key="2">
    <source>
        <dbReference type="Proteomes" id="UP000032141"/>
    </source>
</evidence>
<dbReference type="PANTHER" id="PTHR11439">
    <property type="entry name" value="GAG-POL-RELATED RETROTRANSPOSON"/>
    <property type="match status" value="1"/>
</dbReference>
<dbReference type="PANTHER" id="PTHR11439:SF463">
    <property type="entry name" value="REVERSE TRANSCRIPTASE TY1_COPIA-TYPE DOMAIN-CONTAINING PROTEIN"/>
    <property type="match status" value="1"/>
</dbReference>
<organism evidence="1 2">
    <name type="scientific">Brassica oleracea var. oleracea</name>
    <dbReference type="NCBI Taxonomy" id="109376"/>
    <lineage>
        <taxon>Eukaryota</taxon>
        <taxon>Viridiplantae</taxon>
        <taxon>Streptophyta</taxon>
        <taxon>Embryophyta</taxon>
        <taxon>Tracheophyta</taxon>
        <taxon>Spermatophyta</taxon>
        <taxon>Magnoliopsida</taxon>
        <taxon>eudicotyledons</taxon>
        <taxon>Gunneridae</taxon>
        <taxon>Pentapetalae</taxon>
        <taxon>rosids</taxon>
        <taxon>malvids</taxon>
        <taxon>Brassicales</taxon>
        <taxon>Brassicaceae</taxon>
        <taxon>Brassiceae</taxon>
        <taxon>Brassica</taxon>
    </lineage>
</organism>
<sequence>MEEEEVDSLSRINTKVHTRIKVITAVDTRIRFSSRAIFSVGNVNRLKFLKKYDHLYASSMYFEEAEKSLEWQIAIKEDMQSIEKNSTCEFYIKKKQGEDGIFASQKKYVVALVKKFNMSDCKKALTTNNYGMWFSNLFNFKFVGWTDSDWSRNLDDMKSNSGNCFSFGSGFVIWSTKNQESVALPSSEFEYVPVGTTTKKVLLLRKLLADFCLEQVETTKNPAFHSRFKHIDVQHPLIRQLVA</sequence>
<evidence type="ECO:0008006" key="3">
    <source>
        <dbReference type="Google" id="ProtNLM"/>
    </source>
</evidence>
<protein>
    <recommendedName>
        <fullName evidence="3">Reverse transcriptase Ty1/copia-type domain-containing protein</fullName>
    </recommendedName>
</protein>
<accession>A0A0D3CHU5</accession>
<evidence type="ECO:0000313" key="1">
    <source>
        <dbReference type="EnsemblPlants" id="Bo5g105010.1"/>
    </source>
</evidence>
<name>A0A0D3CHU5_BRAOL</name>
<dbReference type="Gramene" id="Bo5g105010.1">
    <property type="protein sequence ID" value="Bo5g105010.1"/>
    <property type="gene ID" value="Bo5g105010"/>
</dbReference>
<dbReference type="STRING" id="109376.A0A0D3CHU5"/>
<dbReference type="AlphaFoldDB" id="A0A0D3CHU5"/>
<proteinExistence type="predicted"/>
<dbReference type="EnsemblPlants" id="Bo5g105010.1">
    <property type="protein sequence ID" value="Bo5g105010.1"/>
    <property type="gene ID" value="Bo5g105010"/>
</dbReference>
<reference evidence="1 2" key="1">
    <citation type="journal article" date="2014" name="Genome Biol.">
        <title>Transcriptome and methylome profiling reveals relics of genome dominance in the mesopolyploid Brassica oleracea.</title>
        <authorList>
            <person name="Parkin I.A."/>
            <person name="Koh C."/>
            <person name="Tang H."/>
            <person name="Robinson S.J."/>
            <person name="Kagale S."/>
            <person name="Clarke W.E."/>
            <person name="Town C.D."/>
            <person name="Nixon J."/>
            <person name="Krishnakumar V."/>
            <person name="Bidwell S.L."/>
            <person name="Denoeud F."/>
            <person name="Belcram H."/>
            <person name="Links M.G."/>
            <person name="Just J."/>
            <person name="Clarke C."/>
            <person name="Bender T."/>
            <person name="Huebert T."/>
            <person name="Mason A.S."/>
            <person name="Pires J.C."/>
            <person name="Barker G."/>
            <person name="Moore J."/>
            <person name="Walley P.G."/>
            <person name="Manoli S."/>
            <person name="Batley J."/>
            <person name="Edwards D."/>
            <person name="Nelson M.N."/>
            <person name="Wang X."/>
            <person name="Paterson A.H."/>
            <person name="King G."/>
            <person name="Bancroft I."/>
            <person name="Chalhoub B."/>
            <person name="Sharpe A.G."/>
        </authorList>
    </citation>
    <scope>NUCLEOTIDE SEQUENCE</scope>
    <source>
        <strain evidence="1 2">cv. TO1000</strain>
    </source>
</reference>
<reference evidence="1" key="2">
    <citation type="submission" date="2015-03" db="UniProtKB">
        <authorList>
            <consortium name="EnsemblPlants"/>
        </authorList>
    </citation>
    <scope>IDENTIFICATION</scope>
</reference>
<dbReference type="eggNOG" id="KOG0017">
    <property type="taxonomic scope" value="Eukaryota"/>
</dbReference>
<dbReference type="Proteomes" id="UP000032141">
    <property type="component" value="Chromosome C5"/>
</dbReference>
<keyword evidence="2" id="KW-1185">Reference proteome</keyword>
<dbReference type="CDD" id="cd09272">
    <property type="entry name" value="RNase_HI_RT_Ty1"/>
    <property type="match status" value="1"/>
</dbReference>
<dbReference type="HOGENOM" id="CLU_1143950_0_0_1"/>